<feature type="region of interest" description="Disordered" evidence="1">
    <location>
        <begin position="1"/>
        <end position="73"/>
    </location>
</feature>
<feature type="compositionally biased region" description="Basic residues" evidence="1">
    <location>
        <begin position="22"/>
        <end position="32"/>
    </location>
</feature>
<dbReference type="CDD" id="cd00586">
    <property type="entry name" value="4HBT"/>
    <property type="match status" value="1"/>
</dbReference>
<proteinExistence type="predicted"/>
<dbReference type="AlphaFoldDB" id="A0A3N2RHL6"/>
<dbReference type="Proteomes" id="UP000275910">
    <property type="component" value="Unassembled WGS sequence"/>
</dbReference>
<dbReference type="PANTHER" id="PTHR31793:SF24">
    <property type="entry name" value="LONG-CHAIN ACYL-COA THIOESTERASE FADM"/>
    <property type="match status" value="1"/>
</dbReference>
<dbReference type="Pfam" id="PF13279">
    <property type="entry name" value="4HBT_2"/>
    <property type="match status" value="1"/>
</dbReference>
<dbReference type="Gene3D" id="3.10.129.10">
    <property type="entry name" value="Hotdog Thioesterase"/>
    <property type="match status" value="1"/>
</dbReference>
<organism evidence="2 3">
    <name type="scientific">Lysobacter enzymogenes</name>
    <dbReference type="NCBI Taxonomy" id="69"/>
    <lineage>
        <taxon>Bacteria</taxon>
        <taxon>Pseudomonadati</taxon>
        <taxon>Pseudomonadota</taxon>
        <taxon>Gammaproteobacteria</taxon>
        <taxon>Lysobacterales</taxon>
        <taxon>Lysobacteraceae</taxon>
        <taxon>Lysobacter</taxon>
    </lineage>
</organism>
<dbReference type="GO" id="GO:0047617">
    <property type="term" value="F:fatty acyl-CoA hydrolase activity"/>
    <property type="evidence" value="ECO:0007669"/>
    <property type="project" value="TreeGrafter"/>
</dbReference>
<name>A0A3N2RHL6_LYSEN</name>
<feature type="compositionally biased region" description="Basic and acidic residues" evidence="1">
    <location>
        <begin position="1"/>
        <end position="10"/>
    </location>
</feature>
<evidence type="ECO:0000313" key="3">
    <source>
        <dbReference type="Proteomes" id="UP000275910"/>
    </source>
</evidence>
<dbReference type="InterPro" id="IPR029069">
    <property type="entry name" value="HotDog_dom_sf"/>
</dbReference>
<comment type="caution">
    <text evidence="2">The sequence shown here is derived from an EMBL/GenBank/DDBJ whole genome shotgun (WGS) entry which is preliminary data.</text>
</comment>
<protein>
    <submittedName>
        <fullName evidence="2">Acyl-CoA thioesterase</fullName>
    </submittedName>
</protein>
<gene>
    <name evidence="2" type="ORF">D9T17_11730</name>
</gene>
<dbReference type="EMBL" id="RCTY01000028">
    <property type="protein sequence ID" value="ROU06826.1"/>
    <property type="molecule type" value="Genomic_DNA"/>
</dbReference>
<dbReference type="SUPFAM" id="SSF54637">
    <property type="entry name" value="Thioesterase/thiol ester dehydrase-isomerase"/>
    <property type="match status" value="1"/>
</dbReference>
<accession>A0A3N2RHL6</accession>
<evidence type="ECO:0000256" key="1">
    <source>
        <dbReference type="SAM" id="MobiDB-lite"/>
    </source>
</evidence>
<evidence type="ECO:0000313" key="2">
    <source>
        <dbReference type="EMBL" id="ROU06826.1"/>
    </source>
</evidence>
<feature type="compositionally biased region" description="Low complexity" evidence="1">
    <location>
        <begin position="35"/>
        <end position="73"/>
    </location>
</feature>
<sequence length="226" mass="24096">MSDSNNDTKPKQAKPKAGAKAAPRKRAPRKRKTEAAAPAQAAAETGVVATPQAPAADQAAAPSPAQPAVARAGHAPAPAQAAAVQLVESVAVAPSALIRVPLSVRWRDLDAFNHVNNSKFLSYLEEARLRWMVTLPGHGMDEHVAPVVAAAHLNYRRPIEWPNEIDIELFVERLGNTSLSVGHRIVGAHDPDALYCDGNVVMVWIHRETGQPAALPDPVRAACTPR</sequence>
<reference evidence="2 3" key="1">
    <citation type="submission" date="2018-10" db="EMBL/GenBank/DDBJ databases">
        <title>The genome of Lysobacter enzymogenes OH11.</title>
        <authorList>
            <person name="Liu F."/>
            <person name="Zhao Y."/>
            <person name="Qian G."/>
            <person name="Chen Y."/>
            <person name="Xu H."/>
        </authorList>
    </citation>
    <scope>NUCLEOTIDE SEQUENCE [LARGE SCALE GENOMIC DNA]</scope>
    <source>
        <strain evidence="2 3">OH11</strain>
    </source>
</reference>
<dbReference type="PANTHER" id="PTHR31793">
    <property type="entry name" value="4-HYDROXYBENZOYL-COA THIOESTERASE FAMILY MEMBER"/>
    <property type="match status" value="1"/>
</dbReference>
<dbReference type="InterPro" id="IPR050563">
    <property type="entry name" value="4-hydroxybenzoyl-CoA_TE"/>
</dbReference>